<dbReference type="GO" id="GO:1903093">
    <property type="term" value="P:regulation of protein K48-linked deubiquitination"/>
    <property type="evidence" value="ECO:0007669"/>
    <property type="project" value="TreeGrafter"/>
</dbReference>
<reference evidence="9 10" key="1">
    <citation type="submission" date="2019-04" db="EMBL/GenBank/DDBJ databases">
        <authorList>
            <consortium name="Wellcome Sanger Institute Data Sharing"/>
        </authorList>
    </citation>
    <scope>NUCLEOTIDE SEQUENCE [LARGE SCALE GENOMIC DNA]</scope>
</reference>
<dbReference type="Proteomes" id="UP000694397">
    <property type="component" value="Chromosome 3"/>
</dbReference>
<sequence>MDAGAQGAGSSAPGGLEELMDEYLRSQGFYRKKIAKDGSCLFRAVAEQVLRCQSRHTEVRATCVQYLKSNRSKYESFIEGDFDEYLKRLEDPQVTSALPHDFIIFQEPGKPPVNITENSFSDKVRLCFLNGNHYDSVYPREFINVAALCQSILYELLYEKVCRVDRSVVASCMEASGKANEEVAAECRSSDESDLEEEEMFWHVKINIAFASPLQASGKLQPPVLSARVQMSLNPFTFRNVEYDVWLRSKRAQQKRDFCIAAGMQYVAGDKCKVRLDKTGQMYSAYVQEVSPNNGPVTVFIEELGQKHSVSLWNLRPPGDDPHAWNTVAEKGKRQALANGTWESRGKKSSAKVQSPTVQNAPRVAHSRMQKQNSWSLQAQTFTEEQALPRVQNICCIAILMLSCPPLYRAYCVFGGHY</sequence>
<dbReference type="SUPFAM" id="SSF63748">
    <property type="entry name" value="Tudor/PWWP/MBT"/>
    <property type="match status" value="1"/>
</dbReference>
<dbReference type="InterPro" id="IPR050704">
    <property type="entry name" value="Peptidase_C85-like"/>
</dbReference>
<dbReference type="AlphaFoldDB" id="A0A8C9RES1"/>
<evidence type="ECO:0000259" key="8">
    <source>
        <dbReference type="PROSITE" id="PS50802"/>
    </source>
</evidence>
<dbReference type="GO" id="GO:0016579">
    <property type="term" value="P:protein deubiquitination"/>
    <property type="evidence" value="ECO:0007669"/>
    <property type="project" value="TreeGrafter"/>
</dbReference>
<name>A0A8C9RES1_SCLFO</name>
<dbReference type="CDD" id="cd20448">
    <property type="entry name" value="Tudor_OTUD4"/>
    <property type="match status" value="1"/>
</dbReference>
<evidence type="ECO:0000256" key="5">
    <source>
        <dbReference type="ARBA" id="ARBA00022807"/>
    </source>
</evidence>
<evidence type="ECO:0000256" key="3">
    <source>
        <dbReference type="ARBA" id="ARBA00022670"/>
    </source>
</evidence>
<feature type="domain" description="OTU" evidence="8">
    <location>
        <begin position="29"/>
        <end position="140"/>
    </location>
</feature>
<dbReference type="PROSITE" id="PS50304">
    <property type="entry name" value="TUDOR"/>
    <property type="match status" value="1"/>
</dbReference>
<proteinExistence type="predicted"/>
<dbReference type="InterPro" id="IPR002999">
    <property type="entry name" value="Tudor"/>
</dbReference>
<dbReference type="GO" id="GO:2000660">
    <property type="term" value="P:negative regulation of interleukin-1-mediated signaling pathway"/>
    <property type="evidence" value="ECO:0007669"/>
    <property type="project" value="TreeGrafter"/>
</dbReference>
<keyword evidence="10" id="KW-1185">Reference proteome</keyword>
<dbReference type="EC" id="3.4.19.12" evidence="2"/>
<dbReference type="PANTHER" id="PTHR12419:SF9">
    <property type="entry name" value="OTU DOMAIN-CONTAINING PROTEIN 4"/>
    <property type="match status" value="1"/>
</dbReference>
<dbReference type="InterPro" id="IPR038765">
    <property type="entry name" value="Papain-like_cys_pep_sf"/>
</dbReference>
<dbReference type="GO" id="GO:0006508">
    <property type="term" value="P:proteolysis"/>
    <property type="evidence" value="ECO:0007669"/>
    <property type="project" value="UniProtKB-KW"/>
</dbReference>
<dbReference type="PROSITE" id="PS50802">
    <property type="entry name" value="OTU"/>
    <property type="match status" value="1"/>
</dbReference>
<evidence type="ECO:0000256" key="2">
    <source>
        <dbReference type="ARBA" id="ARBA00012759"/>
    </source>
</evidence>
<dbReference type="GO" id="GO:0034122">
    <property type="term" value="P:negative regulation of toll-like receptor signaling pathway"/>
    <property type="evidence" value="ECO:0007669"/>
    <property type="project" value="TreeGrafter"/>
</dbReference>
<dbReference type="Ensembl" id="ENSSFOT00015015352.2">
    <property type="protein sequence ID" value="ENSSFOP00015015172.2"/>
    <property type="gene ID" value="ENSSFOG00015009770.2"/>
</dbReference>
<keyword evidence="5" id="KW-0788">Thiol protease</keyword>
<dbReference type="InterPro" id="IPR003323">
    <property type="entry name" value="OTU_dom"/>
</dbReference>
<evidence type="ECO:0000256" key="6">
    <source>
        <dbReference type="SAM" id="MobiDB-lite"/>
    </source>
</evidence>
<evidence type="ECO:0000256" key="4">
    <source>
        <dbReference type="ARBA" id="ARBA00022786"/>
    </source>
</evidence>
<dbReference type="Pfam" id="PF02338">
    <property type="entry name" value="OTU"/>
    <property type="match status" value="1"/>
</dbReference>
<evidence type="ECO:0000313" key="10">
    <source>
        <dbReference type="Proteomes" id="UP000694397"/>
    </source>
</evidence>
<keyword evidence="4" id="KW-0833">Ubl conjugation pathway</keyword>
<dbReference type="GeneTree" id="ENSGT00940000159922"/>
<dbReference type="OrthoDB" id="10017659at2759"/>
<evidence type="ECO:0000259" key="7">
    <source>
        <dbReference type="PROSITE" id="PS50304"/>
    </source>
</evidence>
<keyword evidence="5" id="KW-0378">Hydrolase</keyword>
<organism evidence="9 10">
    <name type="scientific">Scleropages formosus</name>
    <name type="common">Asian bonytongue</name>
    <name type="synonym">Osteoglossum formosum</name>
    <dbReference type="NCBI Taxonomy" id="113540"/>
    <lineage>
        <taxon>Eukaryota</taxon>
        <taxon>Metazoa</taxon>
        <taxon>Chordata</taxon>
        <taxon>Craniata</taxon>
        <taxon>Vertebrata</taxon>
        <taxon>Euteleostomi</taxon>
        <taxon>Actinopterygii</taxon>
        <taxon>Neopterygii</taxon>
        <taxon>Teleostei</taxon>
        <taxon>Osteoglossocephala</taxon>
        <taxon>Osteoglossomorpha</taxon>
        <taxon>Osteoglossiformes</taxon>
        <taxon>Osteoglossidae</taxon>
        <taxon>Scleropages</taxon>
    </lineage>
</organism>
<reference evidence="9" key="2">
    <citation type="submission" date="2025-08" db="UniProtKB">
        <authorList>
            <consortium name="Ensembl"/>
        </authorList>
    </citation>
    <scope>IDENTIFICATION</scope>
</reference>
<reference evidence="9" key="3">
    <citation type="submission" date="2025-09" db="UniProtKB">
        <authorList>
            <consortium name="Ensembl"/>
        </authorList>
    </citation>
    <scope>IDENTIFICATION</scope>
</reference>
<keyword evidence="3" id="KW-0645">Protease</keyword>
<comment type="catalytic activity">
    <reaction evidence="1">
        <text>Thiol-dependent hydrolysis of ester, thioester, amide, peptide and isopeptide bonds formed by the C-terminal Gly of ubiquitin (a 76-residue protein attached to proteins as an intracellular targeting signal).</text>
        <dbReference type="EC" id="3.4.19.12"/>
    </reaction>
</comment>
<dbReference type="SUPFAM" id="SSF54001">
    <property type="entry name" value="Cysteine proteinases"/>
    <property type="match status" value="1"/>
</dbReference>
<dbReference type="GO" id="GO:0004843">
    <property type="term" value="F:cysteine-type deubiquitinase activity"/>
    <property type="evidence" value="ECO:0007669"/>
    <property type="project" value="UniProtKB-EC"/>
</dbReference>
<protein>
    <recommendedName>
        <fullName evidence="2">ubiquitinyl hydrolase 1</fullName>
        <ecNumber evidence="2">3.4.19.12</ecNumber>
    </recommendedName>
</protein>
<evidence type="ECO:0000256" key="1">
    <source>
        <dbReference type="ARBA" id="ARBA00000707"/>
    </source>
</evidence>
<feature type="region of interest" description="Disordered" evidence="6">
    <location>
        <begin position="336"/>
        <end position="356"/>
    </location>
</feature>
<feature type="domain" description="Tudor" evidence="7">
    <location>
        <begin position="265"/>
        <end position="325"/>
    </location>
</feature>
<dbReference type="GO" id="GO:0061578">
    <property type="term" value="F:K63-linked deubiquitinase activity"/>
    <property type="evidence" value="ECO:0007669"/>
    <property type="project" value="TreeGrafter"/>
</dbReference>
<dbReference type="PANTHER" id="PTHR12419">
    <property type="entry name" value="OTU DOMAIN CONTAINING PROTEIN"/>
    <property type="match status" value="1"/>
</dbReference>
<dbReference type="Gene3D" id="3.90.70.80">
    <property type="match status" value="1"/>
</dbReference>
<evidence type="ECO:0000313" key="9">
    <source>
        <dbReference type="Ensembl" id="ENSSFOP00015015172.2"/>
    </source>
</evidence>
<accession>A0A8C9RES1</accession>